<dbReference type="Proteomes" id="UP000239720">
    <property type="component" value="Unassembled WGS sequence"/>
</dbReference>
<comment type="caution">
    <text evidence="1">The sequence shown here is derived from an EMBL/GenBank/DDBJ whole genome shotgun (WGS) entry which is preliminary data.</text>
</comment>
<evidence type="ECO:0000313" key="2">
    <source>
        <dbReference type="Proteomes" id="UP000239720"/>
    </source>
</evidence>
<accession>A0A2S8R6V9</accession>
<organism evidence="1 2">
    <name type="scientific">Acetivibrio saccincola</name>
    <dbReference type="NCBI Taxonomy" id="1677857"/>
    <lineage>
        <taxon>Bacteria</taxon>
        <taxon>Bacillati</taxon>
        <taxon>Bacillota</taxon>
        <taxon>Clostridia</taxon>
        <taxon>Eubacteriales</taxon>
        <taxon>Oscillospiraceae</taxon>
        <taxon>Acetivibrio</taxon>
    </lineage>
</organism>
<dbReference type="EMBL" id="NEMB01000003">
    <property type="protein sequence ID" value="PQQ65528.1"/>
    <property type="molecule type" value="Genomic_DNA"/>
</dbReference>
<sequence>MLFNSGHSLNDIKDMMQSFAIPIYTIGYNANIKELKALSQINEAAGINADTEDIVYHLGSLLNTWM</sequence>
<reference evidence="1 2" key="1">
    <citation type="journal article" date="2018" name="Syst. Appl. Microbiol.">
        <title>Characterization and high-quality draft genome sequence of Herbivorax saccincola A7, an anaerobic, alkaliphilic, thermophilic, cellulolytic, and xylanolytic bacterium.</title>
        <authorList>
            <person name="Aikawa S."/>
            <person name="Baramee S."/>
            <person name="Sermsathanaswadi J."/>
            <person name="Thianheng P."/>
            <person name="Tachaapaikoon C."/>
            <person name="Shikata A."/>
            <person name="Waeonukul R."/>
            <person name="Pason P."/>
            <person name="Ratanakhanokchai K."/>
            <person name="Kosugi A."/>
        </authorList>
    </citation>
    <scope>NUCLEOTIDE SEQUENCE [LARGE SCALE GENOMIC DNA]</scope>
    <source>
        <strain evidence="1 2">A7</strain>
    </source>
</reference>
<dbReference type="AlphaFoldDB" id="A0A2S8R6V9"/>
<dbReference type="RefSeq" id="WP_003511668.1">
    <property type="nucleotide sequence ID" value="NZ_NEMB01000003.1"/>
</dbReference>
<dbReference type="OrthoDB" id="9862514at2"/>
<protein>
    <submittedName>
        <fullName evidence="1">Uncharacterized protein</fullName>
    </submittedName>
</protein>
<proteinExistence type="predicted"/>
<evidence type="ECO:0000313" key="1">
    <source>
        <dbReference type="EMBL" id="PQQ65528.1"/>
    </source>
</evidence>
<name>A0A2S8R6V9_9FIRM</name>
<gene>
    <name evidence="1" type="ORF">B9R14_01260</name>
</gene>